<dbReference type="Pfam" id="PF13455">
    <property type="entry name" value="MUG113"/>
    <property type="match status" value="1"/>
</dbReference>
<feature type="coiled-coil region" evidence="1">
    <location>
        <begin position="9"/>
        <end position="103"/>
    </location>
</feature>
<evidence type="ECO:0000259" key="2">
    <source>
        <dbReference type="SMART" id="SM00974"/>
    </source>
</evidence>
<feature type="coiled-coil region" evidence="1">
    <location>
        <begin position="231"/>
        <end position="326"/>
    </location>
</feature>
<dbReference type="SMART" id="SM00974">
    <property type="entry name" value="T5orf172"/>
    <property type="match status" value="1"/>
</dbReference>
<name>A0A510WU88_9LACO</name>
<proteinExistence type="predicted"/>
<comment type="caution">
    <text evidence="3">The sequence shown here is derived from an EMBL/GenBank/DDBJ whole genome shotgun (WGS) entry which is preliminary data.</text>
</comment>
<evidence type="ECO:0000256" key="1">
    <source>
        <dbReference type="SAM" id="Coils"/>
    </source>
</evidence>
<protein>
    <recommendedName>
        <fullName evidence="2">Bacteriophage T5 Orf172 DNA-binding domain-containing protein</fullName>
    </recommendedName>
</protein>
<gene>
    <name evidence="3" type="ORF">LAV01_04070</name>
</gene>
<dbReference type="AlphaFoldDB" id="A0A510WU88"/>
<dbReference type="RefSeq" id="WP_057827677.1">
    <property type="nucleotide sequence ID" value="NZ_BAAACL010000001.1"/>
</dbReference>
<accession>A0A510WU88</accession>
<dbReference type="Proteomes" id="UP000321722">
    <property type="component" value="Unassembled WGS sequence"/>
</dbReference>
<dbReference type="GeneID" id="29933585"/>
<organism evidence="3 4">
    <name type="scientific">Ligilactobacillus aviarius</name>
    <dbReference type="NCBI Taxonomy" id="1606"/>
    <lineage>
        <taxon>Bacteria</taxon>
        <taxon>Bacillati</taxon>
        <taxon>Bacillota</taxon>
        <taxon>Bacilli</taxon>
        <taxon>Lactobacillales</taxon>
        <taxon>Lactobacillaceae</taxon>
        <taxon>Ligilactobacillus</taxon>
    </lineage>
</organism>
<reference evidence="3 4" key="1">
    <citation type="submission" date="2019-07" db="EMBL/GenBank/DDBJ databases">
        <title>Whole genome shotgun sequence of Lactobacillus aviarius subsp. aviarius NBRC 102162.</title>
        <authorList>
            <person name="Hosoyama A."/>
            <person name="Uohara A."/>
            <person name="Ohji S."/>
            <person name="Ichikawa N."/>
        </authorList>
    </citation>
    <scope>NUCLEOTIDE SEQUENCE [LARGE SCALE GENOMIC DNA]</scope>
    <source>
        <strain evidence="3 4">NBRC 102162</strain>
    </source>
</reference>
<feature type="domain" description="Bacteriophage T5 Orf172 DNA-binding" evidence="2">
    <location>
        <begin position="340"/>
        <end position="423"/>
    </location>
</feature>
<evidence type="ECO:0000313" key="3">
    <source>
        <dbReference type="EMBL" id="GEK41575.1"/>
    </source>
</evidence>
<dbReference type="Pfam" id="PF13250">
    <property type="entry name" value="SNIPE"/>
    <property type="match status" value="1"/>
</dbReference>
<dbReference type="InterPro" id="IPR018306">
    <property type="entry name" value="Phage_T5_Orf172_DNA-bd"/>
</dbReference>
<evidence type="ECO:0000313" key="4">
    <source>
        <dbReference type="Proteomes" id="UP000321722"/>
    </source>
</evidence>
<keyword evidence="1" id="KW-0175">Coiled coil</keyword>
<keyword evidence="4" id="KW-1185">Reference proteome</keyword>
<sequence length="450" mass="52615">MSFKDFFKIKQFKTTIQQNAETIQRLEEENQSLKETANLKLSVKQLKPIDLEIKINKKEKELSDLESAILSRKNEIQSLSNDEQEINSQINDLENQLVSIKDEVNMESFGLYKPRYKFANSSAYKAKLLTERANQKEMIRENKTGIVTTQMTLNNSVAKGKAMQKKNIKIMLRAFNGECEAAINKVTKSNIETIEKRILRSYEQLNKLMESNSVRISEDYLDSKINEAHIALEYALKKEEEKEQLREEREREREEKALQRELASERKKYEKDEQHFAQAEKEVQEKIDNSKDENEILSLKEQLSKLQNKLSEIQEKKEKLNNRAENPTAGYVYIISNIGSFGKNVFKIGVTRRLNPLDRINELGSASVPFKFDVHALIFSDNAYKLESELHNKFNDKRINQVNHRKEYFNITIDDIKNALKNYQNLTFDFNELPAAEEFYESQKILNSKN</sequence>
<dbReference type="InterPro" id="IPR025280">
    <property type="entry name" value="SNIPE"/>
</dbReference>
<dbReference type="EMBL" id="BJUI01000003">
    <property type="protein sequence ID" value="GEK41575.1"/>
    <property type="molecule type" value="Genomic_DNA"/>
</dbReference>